<comment type="similarity">
    <text evidence="7">Belongs to the glycosyltransferase 11 family.</text>
</comment>
<dbReference type="KEGG" id="gsh:117368676"/>
<evidence type="ECO:0000256" key="1">
    <source>
        <dbReference type="ARBA" id="ARBA00004447"/>
    </source>
</evidence>
<keyword evidence="7" id="KW-0333">Golgi apparatus</keyword>
<name>A0A6P8SIJ7_GEOSA</name>
<dbReference type="CDD" id="cd11301">
    <property type="entry name" value="Fut1_Fut2_like"/>
    <property type="match status" value="1"/>
</dbReference>
<keyword evidence="5 7" id="KW-0735">Signal-anchor</keyword>
<feature type="coiled-coil region" evidence="8">
    <location>
        <begin position="33"/>
        <end position="126"/>
    </location>
</feature>
<dbReference type="FunCoup" id="A0A6P8SIJ7">
    <property type="interactions" value="73"/>
</dbReference>
<protein>
    <recommendedName>
        <fullName evidence="7">L-Fucosyltransferase</fullName>
        <ecNumber evidence="7">2.4.1.-</ecNumber>
    </recommendedName>
</protein>
<evidence type="ECO:0000256" key="6">
    <source>
        <dbReference type="ARBA" id="ARBA00043729"/>
    </source>
</evidence>
<evidence type="ECO:0000256" key="2">
    <source>
        <dbReference type="ARBA" id="ARBA00004922"/>
    </source>
</evidence>
<evidence type="ECO:0000256" key="7">
    <source>
        <dbReference type="RuleBase" id="RU363129"/>
    </source>
</evidence>
<dbReference type="UniPathway" id="UPA00378"/>
<dbReference type="GO" id="GO:0008107">
    <property type="term" value="F:galactoside 2-alpha-L-fucosyltransferase activity"/>
    <property type="evidence" value="ECO:0007669"/>
    <property type="project" value="InterPro"/>
</dbReference>
<proteinExistence type="inferred from homology"/>
<keyword evidence="8" id="KW-0175">Coiled coil</keyword>
<sequence length="530" mass="61489">MATLRQTKLETAFVGTGKRVKHDHVTPVKTALLDQEEIDKKEVMTALEKIQQMLQKNTDYIQEVKEEVVNINKQLELANQRVTTLEKKMEQLELTEVQFKAERKIISEMQQKLENYENRGRRKNIKIIGLTEKLEGDNPIKFLETLIPKLFQLNSKQPLEIERAHRIPFQRSESHPQITVKRKEAAFRMAWKYYIIGFFLLVVFSLCVIFQLSNKWVGERSKELLVASLMPSNTNKPCKTKKGKGIWTVNSLGRLGNQMGQYATLYALAKLNGYEACLQQATFNWLAPIFKISLPVLHKDVVGKIPWKYHWVHDWMSEEYKHIEGKYVMFTGSPCSWTFYHHIREEILREFTFHDFIRDKTNKYLGQVKGTRKNATFIGVHVRRGDYVNVMPNTWKGVVADKTYLEKAMSYFRNKYQEPVFVVTSNGMKWCKENIDVSRGDVHFSGDGVESSPGKDFAILAHCNHTIMTIGTFGYWAGYMTGGETIYLTNFTLPESEFLKVFHYDAAFLPEWKGIPADLSPLLQQLKKSN</sequence>
<keyword evidence="7" id="KW-1133">Transmembrane helix</keyword>
<dbReference type="Gene3D" id="3.30.70.1820">
    <property type="entry name" value="L1 transposable element, RRM domain"/>
    <property type="match status" value="1"/>
</dbReference>
<evidence type="ECO:0000256" key="5">
    <source>
        <dbReference type="ARBA" id="ARBA00022968"/>
    </source>
</evidence>
<evidence type="ECO:0000256" key="3">
    <source>
        <dbReference type="ARBA" id="ARBA00022676"/>
    </source>
</evidence>
<reference evidence="10" key="1">
    <citation type="submission" date="2025-08" db="UniProtKB">
        <authorList>
            <consortium name="RefSeq"/>
        </authorList>
    </citation>
    <scope>IDENTIFICATION</scope>
</reference>
<dbReference type="RefSeq" id="XP_033818292.1">
    <property type="nucleotide sequence ID" value="XM_033962401.1"/>
</dbReference>
<dbReference type="GeneID" id="117368676"/>
<dbReference type="PANTHER" id="PTHR11927:SF12">
    <property type="entry name" value="L-FUCOSYLTRANSFERASE"/>
    <property type="match status" value="1"/>
</dbReference>
<evidence type="ECO:0000313" key="9">
    <source>
        <dbReference type="Proteomes" id="UP000515159"/>
    </source>
</evidence>
<dbReference type="InterPro" id="IPR002516">
    <property type="entry name" value="Glyco_trans_11"/>
</dbReference>
<accession>A0A6P8SIJ7</accession>
<evidence type="ECO:0000256" key="4">
    <source>
        <dbReference type="ARBA" id="ARBA00022679"/>
    </source>
</evidence>
<dbReference type="GO" id="GO:0032580">
    <property type="term" value="C:Golgi cisterna membrane"/>
    <property type="evidence" value="ECO:0007669"/>
    <property type="project" value="UniProtKB-SubCell"/>
</dbReference>
<keyword evidence="7" id="KW-0812">Transmembrane</keyword>
<keyword evidence="7" id="KW-0325">Glycoprotein</keyword>
<dbReference type="AlphaFoldDB" id="A0A6P8SIJ7"/>
<dbReference type="OrthoDB" id="3226at2759"/>
<keyword evidence="9" id="KW-1185">Reference proteome</keyword>
<comment type="catalytic activity">
    <reaction evidence="6">
        <text>a ganglioside GM1 + GDP-beta-L-fucose = a ganglioside Fuc-GM1 + GDP + H(+)</text>
        <dbReference type="Rhea" id="RHEA:48292"/>
        <dbReference type="ChEBI" id="CHEBI:15378"/>
        <dbReference type="ChEBI" id="CHEBI:57273"/>
        <dbReference type="ChEBI" id="CHEBI:58189"/>
        <dbReference type="ChEBI" id="CHEBI:82639"/>
        <dbReference type="ChEBI" id="CHEBI:90189"/>
    </reaction>
    <physiologicalReaction direction="left-to-right" evidence="6">
        <dbReference type="Rhea" id="RHEA:48293"/>
    </physiologicalReaction>
</comment>
<feature type="transmembrane region" description="Helical" evidence="7">
    <location>
        <begin position="191"/>
        <end position="212"/>
    </location>
</feature>
<keyword evidence="4 7" id="KW-0808">Transferase</keyword>
<dbReference type="GO" id="GO:0005975">
    <property type="term" value="P:carbohydrate metabolic process"/>
    <property type="evidence" value="ECO:0007669"/>
    <property type="project" value="InterPro"/>
</dbReference>
<dbReference type="PANTHER" id="PTHR11927">
    <property type="entry name" value="GALACTOSIDE 2-L-FUCOSYLTRANSFERASE"/>
    <property type="match status" value="1"/>
</dbReference>
<keyword evidence="7" id="KW-0472">Membrane</keyword>
<dbReference type="InParanoid" id="A0A6P8SIJ7"/>
<keyword evidence="3 7" id="KW-0328">Glycosyltransferase</keyword>
<comment type="pathway">
    <text evidence="2 7">Protein modification; protein glycosylation.</text>
</comment>
<organism evidence="9 10">
    <name type="scientific">Geotrypetes seraphini</name>
    <name type="common">Gaboon caecilian</name>
    <name type="synonym">Caecilia seraphini</name>
    <dbReference type="NCBI Taxonomy" id="260995"/>
    <lineage>
        <taxon>Eukaryota</taxon>
        <taxon>Metazoa</taxon>
        <taxon>Chordata</taxon>
        <taxon>Craniata</taxon>
        <taxon>Vertebrata</taxon>
        <taxon>Euteleostomi</taxon>
        <taxon>Amphibia</taxon>
        <taxon>Gymnophiona</taxon>
        <taxon>Geotrypetes</taxon>
    </lineage>
</organism>
<dbReference type="Pfam" id="PF01531">
    <property type="entry name" value="Glyco_transf_11"/>
    <property type="match status" value="1"/>
</dbReference>
<dbReference type="Proteomes" id="UP000515159">
    <property type="component" value="Chromosome 10"/>
</dbReference>
<gene>
    <name evidence="10" type="primary">LOC117368676</name>
</gene>
<dbReference type="EC" id="2.4.1.-" evidence="7"/>
<comment type="subcellular location">
    <subcellularLocation>
        <location evidence="1 7">Golgi apparatus</location>
        <location evidence="1 7">Golgi stack membrane</location>
        <topology evidence="1 7">Single-pass type II membrane protein</topology>
    </subcellularLocation>
</comment>
<evidence type="ECO:0000313" key="10">
    <source>
        <dbReference type="RefSeq" id="XP_033818292.1"/>
    </source>
</evidence>
<evidence type="ECO:0000256" key="8">
    <source>
        <dbReference type="SAM" id="Coils"/>
    </source>
</evidence>